<feature type="region of interest" description="Disordered" evidence="1">
    <location>
        <begin position="923"/>
        <end position="980"/>
    </location>
</feature>
<feature type="compositionally biased region" description="Low complexity" evidence="1">
    <location>
        <begin position="185"/>
        <end position="201"/>
    </location>
</feature>
<feature type="region of interest" description="Disordered" evidence="1">
    <location>
        <begin position="185"/>
        <end position="334"/>
    </location>
</feature>
<name>A0A4V2MXE0_9APHY</name>
<feature type="region of interest" description="Disordered" evidence="1">
    <location>
        <begin position="372"/>
        <end position="414"/>
    </location>
</feature>
<dbReference type="Proteomes" id="UP000292702">
    <property type="component" value="Unassembled WGS sequence"/>
</dbReference>
<reference evidence="2 3" key="1">
    <citation type="submission" date="2018-11" db="EMBL/GenBank/DDBJ databases">
        <title>Genome assembly of Steccherinum ochraceum LE-BIN_3174, the white-rot fungus of the Steccherinaceae family (The Residual Polyporoid clade, Polyporales, Basidiomycota).</title>
        <authorList>
            <person name="Fedorova T.V."/>
            <person name="Glazunova O.A."/>
            <person name="Landesman E.O."/>
            <person name="Moiseenko K.V."/>
            <person name="Psurtseva N.V."/>
            <person name="Savinova O.S."/>
            <person name="Shakhova N.V."/>
            <person name="Tyazhelova T.V."/>
            <person name="Vasina D.V."/>
        </authorList>
    </citation>
    <scope>NUCLEOTIDE SEQUENCE [LARGE SCALE GENOMIC DNA]</scope>
    <source>
        <strain evidence="2 3">LE-BIN_3174</strain>
    </source>
</reference>
<feature type="compositionally biased region" description="Low complexity" evidence="1">
    <location>
        <begin position="70"/>
        <end position="80"/>
    </location>
</feature>
<dbReference type="EMBL" id="RWJN01000033">
    <property type="protein sequence ID" value="TCD69797.1"/>
    <property type="molecule type" value="Genomic_DNA"/>
</dbReference>
<evidence type="ECO:0000313" key="3">
    <source>
        <dbReference type="Proteomes" id="UP000292702"/>
    </source>
</evidence>
<feature type="compositionally biased region" description="Low complexity" evidence="1">
    <location>
        <begin position="741"/>
        <end position="761"/>
    </location>
</feature>
<accession>A0A4V2MXE0</accession>
<dbReference type="OrthoDB" id="3357948at2759"/>
<comment type="caution">
    <text evidence="2">The sequence shown here is derived from an EMBL/GenBank/DDBJ whole genome shotgun (WGS) entry which is preliminary data.</text>
</comment>
<protein>
    <submittedName>
        <fullName evidence="2">Uncharacterized protein</fullName>
    </submittedName>
</protein>
<organism evidence="2 3">
    <name type="scientific">Steccherinum ochraceum</name>
    <dbReference type="NCBI Taxonomy" id="92696"/>
    <lineage>
        <taxon>Eukaryota</taxon>
        <taxon>Fungi</taxon>
        <taxon>Dikarya</taxon>
        <taxon>Basidiomycota</taxon>
        <taxon>Agaricomycotina</taxon>
        <taxon>Agaricomycetes</taxon>
        <taxon>Polyporales</taxon>
        <taxon>Steccherinaceae</taxon>
        <taxon>Steccherinum</taxon>
    </lineage>
</organism>
<feature type="compositionally biased region" description="Low complexity" evidence="1">
    <location>
        <begin position="841"/>
        <end position="859"/>
    </location>
</feature>
<feature type="region of interest" description="Disordered" evidence="1">
    <location>
        <begin position="580"/>
        <end position="609"/>
    </location>
</feature>
<feature type="compositionally biased region" description="Basic and acidic residues" evidence="1">
    <location>
        <begin position="580"/>
        <end position="591"/>
    </location>
</feature>
<feature type="compositionally biased region" description="Low complexity" evidence="1">
    <location>
        <begin position="133"/>
        <end position="146"/>
    </location>
</feature>
<feature type="compositionally biased region" description="Low complexity" evidence="1">
    <location>
        <begin position="789"/>
        <end position="817"/>
    </location>
</feature>
<feature type="compositionally biased region" description="Acidic residues" evidence="1">
    <location>
        <begin position="241"/>
        <end position="253"/>
    </location>
</feature>
<feature type="compositionally biased region" description="Polar residues" evidence="1">
    <location>
        <begin position="955"/>
        <end position="975"/>
    </location>
</feature>
<keyword evidence="3" id="KW-1185">Reference proteome</keyword>
<feature type="compositionally biased region" description="Polar residues" evidence="1">
    <location>
        <begin position="866"/>
        <end position="887"/>
    </location>
</feature>
<feature type="region of interest" description="Disordered" evidence="1">
    <location>
        <begin position="1"/>
        <end position="161"/>
    </location>
</feature>
<feature type="compositionally biased region" description="Pro residues" evidence="1">
    <location>
        <begin position="283"/>
        <end position="295"/>
    </location>
</feature>
<evidence type="ECO:0000256" key="1">
    <source>
        <dbReference type="SAM" id="MobiDB-lite"/>
    </source>
</evidence>
<evidence type="ECO:0000313" key="2">
    <source>
        <dbReference type="EMBL" id="TCD69797.1"/>
    </source>
</evidence>
<feature type="compositionally biased region" description="Low complexity" evidence="1">
    <location>
        <begin position="11"/>
        <end position="23"/>
    </location>
</feature>
<proteinExistence type="predicted"/>
<feature type="region of interest" description="Disordered" evidence="1">
    <location>
        <begin position="741"/>
        <end position="893"/>
    </location>
</feature>
<feature type="compositionally biased region" description="Basic and acidic residues" evidence="1">
    <location>
        <begin position="1"/>
        <end position="10"/>
    </location>
</feature>
<gene>
    <name evidence="2" type="ORF">EIP91_006110</name>
</gene>
<feature type="region of interest" description="Disordered" evidence="1">
    <location>
        <begin position="1092"/>
        <end position="1111"/>
    </location>
</feature>
<feature type="compositionally biased region" description="Basic and acidic residues" evidence="1">
    <location>
        <begin position="81"/>
        <end position="96"/>
    </location>
</feature>
<dbReference type="AlphaFoldDB" id="A0A4V2MXE0"/>
<sequence>MLLLGRDKASASDSATDSSSPPAYRRTSIPSIAPLAIHNNLPPSASQRRAPLASLDPQAAANISADLHMSSASSQPGSSRSGDRAESSKNPDRSQDASRFTIGRPISINRGADDDPVSSLQSTRRRSLTNQPSTATTASSLSTSSTIRRPSVPGYSSQNLAVPNYPTINIGEDLYSGLSNFTFGSVQSSTSQSSDSSELISPLTRVTDSADHTPRPSISGPSGTKPPKSRSGKQKARADADMGDDEYEDEDDNERQKSRSKMRAIDDGSRRPSLPTNAYMPEATPPTSSPSPPSDPQRQMSPGSASEQEASEADAEDHGELDTDVEFDLQQHSGAEDLALPDDASQHTFGGGFDHYGFRDGNFLASDQMSLNEDDEDDDVRGASVSPVTFTQPGDDNDVGELDSRRGTLPYNMPTATASFEDATSFSREREDSMATVTVRRASRSMDDDLNLVPSTASTLGPGNQHHTAQFVIDKPQDPVDVPPEPQMENENDVYDGFNMDYIMDESARRHSISQTSFMERSSNSQLQNSHEISPFNWVPGVGGSRRPSTITVGTTAGEDIFTRHLRKNDDKYNQRRIDWSFKKESTDGRGPKNPLVPPHDPTGARKSMMPGTQEIWRQAFIGRFKVDRLIMKTEQPDKAPQQRVNVRHVVDPYSQGNKRGGPSSVIHKHSRAVAFSIFRTHSLFSSSSRRATTHMSTSTSILLATKKVQEQYTSTRTTAKLNSHGLLEDRALGDAAGTVFSPTTTAATPSVRASSRASSAHGHQDRDRSQHRTRARGPADEDTHTNASGVGSSSQTTSGWSTHSSSGVSATTSPSRSPAPPSAPSSPSTRQPPAHIPQMSVSSTSTSETATPSRRATSMDAVTPHNGSFSVSSTITETVQTGSRSELPTDEAMDLDEETLLPRTSHAEAFATVDSTWLEHARGRDQRPQHHHHHHQEDSPHSIVGAFRRKLLGQGNTKSRSNPATGPTSASLEGNYNPPWLTMAPRSKVEERERVIQNLNDSFKDVGLLPSFRGQRGHHEKSKRNKHSAATNIFAHVPIDSLYMLLPLWPGETDTPMAENKEDPSGFIIPVEDRQYLLVYYVPFDERLKKKRKRGDKKRTREEVTKTHVSTSVRLPDCGLSITGSMTEAARFLPPPSIRDQSLDDIVVGVCHTRDNGMEFLPEGLVKLGLCMPTDQPYHAPVSEDEEPEEIDVNLTPIGRAAVEMAWLGSMAVTCFGPI</sequence>
<dbReference type="STRING" id="92696.A0A4V2MXE0"/>